<keyword evidence="3" id="KW-1185">Reference proteome</keyword>
<evidence type="ECO:0000256" key="1">
    <source>
        <dbReference type="SAM" id="MobiDB-lite"/>
    </source>
</evidence>
<dbReference type="OrthoDB" id="2860408at2759"/>
<dbReference type="EMBL" id="JAACJM010000026">
    <property type="protein sequence ID" value="KAF5365582.1"/>
    <property type="molecule type" value="Genomic_DNA"/>
</dbReference>
<accession>A0A8H5GII2</accession>
<protein>
    <submittedName>
        <fullName evidence="2">Uncharacterized protein</fullName>
    </submittedName>
</protein>
<feature type="region of interest" description="Disordered" evidence="1">
    <location>
        <begin position="264"/>
        <end position="298"/>
    </location>
</feature>
<reference evidence="2 3" key="1">
    <citation type="journal article" date="2020" name="ISME J.">
        <title>Uncovering the hidden diversity of litter-decomposition mechanisms in mushroom-forming fungi.</title>
        <authorList>
            <person name="Floudas D."/>
            <person name="Bentzer J."/>
            <person name="Ahren D."/>
            <person name="Johansson T."/>
            <person name="Persson P."/>
            <person name="Tunlid A."/>
        </authorList>
    </citation>
    <scope>NUCLEOTIDE SEQUENCE [LARGE SCALE GENOMIC DNA]</scope>
    <source>
        <strain evidence="2 3">CBS 291.85</strain>
    </source>
</reference>
<organism evidence="2 3">
    <name type="scientific">Tetrapyrgos nigripes</name>
    <dbReference type="NCBI Taxonomy" id="182062"/>
    <lineage>
        <taxon>Eukaryota</taxon>
        <taxon>Fungi</taxon>
        <taxon>Dikarya</taxon>
        <taxon>Basidiomycota</taxon>
        <taxon>Agaricomycotina</taxon>
        <taxon>Agaricomycetes</taxon>
        <taxon>Agaricomycetidae</taxon>
        <taxon>Agaricales</taxon>
        <taxon>Marasmiineae</taxon>
        <taxon>Marasmiaceae</taxon>
        <taxon>Tetrapyrgos</taxon>
    </lineage>
</organism>
<proteinExistence type="predicted"/>
<feature type="compositionally biased region" description="Polar residues" evidence="1">
    <location>
        <begin position="287"/>
        <end position="298"/>
    </location>
</feature>
<feature type="compositionally biased region" description="Polar residues" evidence="1">
    <location>
        <begin position="9"/>
        <end position="20"/>
    </location>
</feature>
<name>A0A8H5GII2_9AGAR</name>
<evidence type="ECO:0000313" key="3">
    <source>
        <dbReference type="Proteomes" id="UP000559256"/>
    </source>
</evidence>
<feature type="region of interest" description="Disordered" evidence="1">
    <location>
        <begin position="1"/>
        <end position="30"/>
    </location>
</feature>
<sequence>MLHFPSPPVASSSLLFQNTPEYPADDPEQQEDQFVSPFLQHALGMSKYKIFSTSPANKKTKHKKALVTDYLLKAEIMKQVMCDYTPEISNDTRYFSHPWSGSPTGRVTLNRATILQLSGWSSVQFSNWSRRSLSVAALCHYDARLKDIANAIESRLRAFASPSYILASNLGLDYMNEITEDTEKNTHFIMTARTLDSIIDDLKHRSYTGIIQFLCDQRSSLEDFISQKTFARAVVLAHIEYLQEKSQSVSSVVFDDLPSTEVSTPALSDTVSTQAVPTPPVTPPNTCDDQSQLSYSSL</sequence>
<dbReference type="AlphaFoldDB" id="A0A8H5GII2"/>
<gene>
    <name evidence="2" type="ORF">D9758_003197</name>
</gene>
<evidence type="ECO:0000313" key="2">
    <source>
        <dbReference type="EMBL" id="KAF5365582.1"/>
    </source>
</evidence>
<dbReference type="Proteomes" id="UP000559256">
    <property type="component" value="Unassembled WGS sequence"/>
</dbReference>
<comment type="caution">
    <text evidence="2">The sequence shown here is derived from an EMBL/GenBank/DDBJ whole genome shotgun (WGS) entry which is preliminary data.</text>
</comment>